<evidence type="ECO:0000256" key="3">
    <source>
        <dbReference type="ARBA" id="ARBA00023163"/>
    </source>
</evidence>
<proteinExistence type="predicted"/>
<sequence>MFGFSGPLHVTSVLDPARSVAATSMVIGVHATATLSEYTGPVHGVTVILTPLAAYRLATVPMAGFACRTVDLADLLGARLRAFVHRLAEYPDWHSRFAMLDRLLAVRLFSGPAFSPQIDWAWRTLLRTAGRTPVGQLANEAGWSRRQLERRFLQQVGLPPKSLAQVIRLQAALRHHRRGLTWADVAGTAGYHDQAHFTRSFKAMIGCTPGQFSAIWADTKDHGPLDVLPDAIPASLYASTGPFQTGKAGDTCAASPGG</sequence>
<dbReference type="PROSITE" id="PS01124">
    <property type="entry name" value="HTH_ARAC_FAMILY_2"/>
    <property type="match status" value="1"/>
</dbReference>
<dbReference type="PANTHER" id="PTHR46796">
    <property type="entry name" value="HTH-TYPE TRANSCRIPTIONAL ACTIVATOR RHAS-RELATED"/>
    <property type="match status" value="1"/>
</dbReference>
<keyword evidence="6" id="KW-1185">Reference proteome</keyword>
<evidence type="ECO:0000313" key="6">
    <source>
        <dbReference type="Proteomes" id="UP001611548"/>
    </source>
</evidence>
<evidence type="ECO:0000256" key="1">
    <source>
        <dbReference type="ARBA" id="ARBA00023015"/>
    </source>
</evidence>
<dbReference type="InterPro" id="IPR050204">
    <property type="entry name" value="AraC_XylS_family_regulators"/>
</dbReference>
<keyword evidence="2" id="KW-0238">DNA-binding</keyword>
<dbReference type="Pfam" id="PF12833">
    <property type="entry name" value="HTH_18"/>
    <property type="match status" value="1"/>
</dbReference>
<dbReference type="PANTHER" id="PTHR46796:SF15">
    <property type="entry name" value="BLL1074 PROTEIN"/>
    <property type="match status" value="1"/>
</dbReference>
<dbReference type="InterPro" id="IPR009057">
    <property type="entry name" value="Homeodomain-like_sf"/>
</dbReference>
<organism evidence="5 6">
    <name type="scientific">Streptomyces pathocidini</name>
    <dbReference type="NCBI Taxonomy" id="1650571"/>
    <lineage>
        <taxon>Bacteria</taxon>
        <taxon>Bacillati</taxon>
        <taxon>Actinomycetota</taxon>
        <taxon>Actinomycetes</taxon>
        <taxon>Kitasatosporales</taxon>
        <taxon>Streptomycetaceae</taxon>
        <taxon>Streptomyces</taxon>
    </lineage>
</organism>
<keyword evidence="1" id="KW-0805">Transcription regulation</keyword>
<reference evidence="5 6" key="1">
    <citation type="submission" date="2024-10" db="EMBL/GenBank/DDBJ databases">
        <title>The Natural Products Discovery Center: Release of the First 8490 Sequenced Strains for Exploring Actinobacteria Biosynthetic Diversity.</title>
        <authorList>
            <person name="Kalkreuter E."/>
            <person name="Kautsar S.A."/>
            <person name="Yang D."/>
            <person name="Bader C.D."/>
            <person name="Teijaro C.N."/>
            <person name="Fluegel L."/>
            <person name="Davis C.M."/>
            <person name="Simpson J.R."/>
            <person name="Lauterbach L."/>
            <person name="Steele A.D."/>
            <person name="Gui C."/>
            <person name="Meng S."/>
            <person name="Li G."/>
            <person name="Viehrig K."/>
            <person name="Ye F."/>
            <person name="Su P."/>
            <person name="Kiefer A.F."/>
            <person name="Nichols A."/>
            <person name="Cepeda A.J."/>
            <person name="Yan W."/>
            <person name="Fan B."/>
            <person name="Jiang Y."/>
            <person name="Adhikari A."/>
            <person name="Zheng C.-J."/>
            <person name="Schuster L."/>
            <person name="Cowan T.M."/>
            <person name="Smanski M.J."/>
            <person name="Chevrette M.G."/>
            <person name="De Carvalho L.P.S."/>
            <person name="Shen B."/>
        </authorList>
    </citation>
    <scope>NUCLEOTIDE SEQUENCE [LARGE SCALE GENOMIC DNA]</scope>
    <source>
        <strain evidence="5 6">NPDC020327</strain>
    </source>
</reference>
<accession>A0ABW7UST2</accession>
<dbReference type="SMART" id="SM00342">
    <property type="entry name" value="HTH_ARAC"/>
    <property type="match status" value="1"/>
</dbReference>
<dbReference type="EMBL" id="JBIRWE010000003">
    <property type="protein sequence ID" value="MFI1964577.1"/>
    <property type="molecule type" value="Genomic_DNA"/>
</dbReference>
<dbReference type="Gene3D" id="1.10.10.60">
    <property type="entry name" value="Homeodomain-like"/>
    <property type="match status" value="1"/>
</dbReference>
<comment type="caution">
    <text evidence="5">The sequence shown here is derived from an EMBL/GenBank/DDBJ whole genome shotgun (WGS) entry which is preliminary data.</text>
</comment>
<protein>
    <submittedName>
        <fullName evidence="5">Helix-turn-helix domain-containing protein</fullName>
    </submittedName>
</protein>
<gene>
    <name evidence="5" type="ORF">ACH429_10720</name>
</gene>
<evidence type="ECO:0000256" key="2">
    <source>
        <dbReference type="ARBA" id="ARBA00023125"/>
    </source>
</evidence>
<dbReference type="Proteomes" id="UP001611548">
    <property type="component" value="Unassembled WGS sequence"/>
</dbReference>
<feature type="domain" description="HTH araC/xylS-type" evidence="4">
    <location>
        <begin position="134"/>
        <end position="215"/>
    </location>
</feature>
<dbReference type="RefSeq" id="WP_240483332.1">
    <property type="nucleotide sequence ID" value="NZ_JBIRWE010000003.1"/>
</dbReference>
<dbReference type="SUPFAM" id="SSF46689">
    <property type="entry name" value="Homeodomain-like"/>
    <property type="match status" value="1"/>
</dbReference>
<name>A0ABW7UST2_9ACTN</name>
<evidence type="ECO:0000259" key="4">
    <source>
        <dbReference type="PROSITE" id="PS01124"/>
    </source>
</evidence>
<keyword evidence="3" id="KW-0804">Transcription</keyword>
<evidence type="ECO:0000313" key="5">
    <source>
        <dbReference type="EMBL" id="MFI1964577.1"/>
    </source>
</evidence>
<dbReference type="InterPro" id="IPR018060">
    <property type="entry name" value="HTH_AraC"/>
</dbReference>